<dbReference type="InterPro" id="IPR001406">
    <property type="entry name" value="PsdUridine_synth_TruA"/>
</dbReference>
<dbReference type="AlphaFoldDB" id="A0A7W6FUH1"/>
<dbReference type="EMBL" id="JACIDO010000004">
    <property type="protein sequence ID" value="MBB3936063.1"/>
    <property type="molecule type" value="Genomic_DNA"/>
</dbReference>
<gene>
    <name evidence="4" type="primary">truA</name>
    <name evidence="10" type="ORF">GGR05_002213</name>
</gene>
<organism evidence="10 11">
    <name type="scientific">Aureimonas phyllosphaerae</name>
    <dbReference type="NCBI Taxonomy" id="1166078"/>
    <lineage>
        <taxon>Bacteria</taxon>
        <taxon>Pseudomonadati</taxon>
        <taxon>Pseudomonadota</taxon>
        <taxon>Alphaproteobacteria</taxon>
        <taxon>Hyphomicrobiales</taxon>
        <taxon>Aurantimonadaceae</taxon>
        <taxon>Aureimonas</taxon>
    </lineage>
</organism>
<name>A0A7W6FUH1_9HYPH</name>
<dbReference type="InterPro" id="IPR020097">
    <property type="entry name" value="PsdUridine_synth_TruA_a/b_dom"/>
</dbReference>
<feature type="active site" description="Nucleophile" evidence="4 5">
    <location>
        <position position="52"/>
    </location>
</feature>
<dbReference type="HAMAP" id="MF_00171">
    <property type="entry name" value="TruA"/>
    <property type="match status" value="1"/>
</dbReference>
<evidence type="ECO:0000256" key="3">
    <source>
        <dbReference type="ARBA" id="ARBA00023235"/>
    </source>
</evidence>
<dbReference type="Gene3D" id="3.30.70.660">
    <property type="entry name" value="Pseudouridine synthase I, catalytic domain, C-terminal subdomain"/>
    <property type="match status" value="1"/>
</dbReference>
<dbReference type="InterPro" id="IPR020103">
    <property type="entry name" value="PsdUridine_synth_cat_dom_sf"/>
</dbReference>
<dbReference type="GO" id="GO:0003723">
    <property type="term" value="F:RNA binding"/>
    <property type="evidence" value="ECO:0007669"/>
    <property type="project" value="InterPro"/>
</dbReference>
<dbReference type="InterPro" id="IPR020095">
    <property type="entry name" value="PsdUridine_synth_TruA_C"/>
</dbReference>
<dbReference type="Proteomes" id="UP000531216">
    <property type="component" value="Unassembled WGS sequence"/>
</dbReference>
<comment type="function">
    <text evidence="4">Formation of pseudouridine at positions 38, 39 and 40 in the anticodon stem and loop of transfer RNAs.</text>
</comment>
<feature type="compositionally biased region" description="Low complexity" evidence="8">
    <location>
        <begin position="256"/>
        <end position="265"/>
    </location>
</feature>
<evidence type="ECO:0000256" key="7">
    <source>
        <dbReference type="RuleBase" id="RU003792"/>
    </source>
</evidence>
<dbReference type="Pfam" id="PF01416">
    <property type="entry name" value="PseudoU_synth_1"/>
    <property type="match status" value="2"/>
</dbReference>
<feature type="domain" description="Pseudouridine synthase I TruA alpha/beta" evidence="9">
    <location>
        <begin position="8"/>
        <end position="105"/>
    </location>
</feature>
<dbReference type="PANTHER" id="PTHR11142:SF0">
    <property type="entry name" value="TRNA PSEUDOURIDINE SYNTHASE-LIKE 1"/>
    <property type="match status" value="1"/>
</dbReference>
<dbReference type="FunFam" id="3.30.70.580:FF:000001">
    <property type="entry name" value="tRNA pseudouridine synthase A"/>
    <property type="match status" value="1"/>
</dbReference>
<accession>A0A7W6FUH1</accession>
<protein>
    <recommendedName>
        <fullName evidence="4">tRNA pseudouridine synthase A</fullName>
        <ecNumber evidence="4">5.4.99.12</ecNumber>
    </recommendedName>
    <alternativeName>
        <fullName evidence="4">tRNA pseudouridine(38-40) synthase</fullName>
    </alternativeName>
    <alternativeName>
        <fullName evidence="4">tRNA pseudouridylate synthase I</fullName>
    </alternativeName>
    <alternativeName>
        <fullName evidence="4">tRNA-uridine isomerase I</fullName>
    </alternativeName>
</protein>
<evidence type="ECO:0000256" key="2">
    <source>
        <dbReference type="ARBA" id="ARBA00022694"/>
    </source>
</evidence>
<dbReference type="Gene3D" id="3.30.70.580">
    <property type="entry name" value="Pseudouridine synthase I, catalytic domain, N-terminal subdomain"/>
    <property type="match status" value="1"/>
</dbReference>
<evidence type="ECO:0000256" key="5">
    <source>
        <dbReference type="PIRSR" id="PIRSR001430-1"/>
    </source>
</evidence>
<dbReference type="PANTHER" id="PTHR11142">
    <property type="entry name" value="PSEUDOURIDYLATE SYNTHASE"/>
    <property type="match status" value="1"/>
</dbReference>
<dbReference type="CDD" id="cd02570">
    <property type="entry name" value="PseudoU_synth_EcTruA"/>
    <property type="match status" value="1"/>
</dbReference>
<evidence type="ECO:0000259" key="9">
    <source>
        <dbReference type="Pfam" id="PF01416"/>
    </source>
</evidence>
<feature type="domain" description="Pseudouridine synthase I TruA alpha/beta" evidence="9">
    <location>
        <begin position="145"/>
        <end position="247"/>
    </location>
</feature>
<comment type="caution">
    <text evidence="4">Lacks conserved residue(s) required for the propagation of feature annotation.</text>
</comment>
<dbReference type="SUPFAM" id="SSF55120">
    <property type="entry name" value="Pseudouridine synthase"/>
    <property type="match status" value="1"/>
</dbReference>
<dbReference type="RefSeq" id="WP_090963441.1">
    <property type="nucleotide sequence ID" value="NZ_FOOA01000009.1"/>
</dbReference>
<evidence type="ECO:0000256" key="4">
    <source>
        <dbReference type="HAMAP-Rule" id="MF_00171"/>
    </source>
</evidence>
<evidence type="ECO:0000256" key="8">
    <source>
        <dbReference type="SAM" id="MobiDB-lite"/>
    </source>
</evidence>
<keyword evidence="2 4" id="KW-0819">tRNA processing</keyword>
<keyword evidence="3 4" id="KW-0413">Isomerase</keyword>
<feature type="binding site" evidence="4 6">
    <location>
        <position position="112"/>
    </location>
    <ligand>
        <name>substrate</name>
    </ligand>
</feature>
<evidence type="ECO:0000313" key="10">
    <source>
        <dbReference type="EMBL" id="MBB3936063.1"/>
    </source>
</evidence>
<keyword evidence="11" id="KW-1185">Reference proteome</keyword>
<evidence type="ECO:0000256" key="6">
    <source>
        <dbReference type="PIRSR" id="PIRSR001430-2"/>
    </source>
</evidence>
<dbReference type="EC" id="5.4.99.12" evidence="4"/>
<sequence length="281" mass="30990">MPRYKLTIEYDGSTYCGWQRQKNGISVQETVERALLAFCGEEVTLFGAGRTDAGVHATGQVAHVDIARRWKTDTVRDALNAYLREEGGVAILAAEEVSDAFDARFSASKRHYLYRILNRRPPPSILKGQVWWVWRPLDVAAMDRAAKRLLGTHDFNTFRSVNCQAKNPVRTLERLDVVAAPGGEVHLHASAQSFLHNQIRSFAGSLKLVGEGRWSEGDLVAALESRDRKRCGPVAPPDGLYLTRVDYAPEATWGVPRAAPASPASPDRHAEEIGDGGEGEE</sequence>
<reference evidence="10 11" key="1">
    <citation type="submission" date="2020-08" db="EMBL/GenBank/DDBJ databases">
        <title>Genomic Encyclopedia of Type Strains, Phase IV (KMG-IV): sequencing the most valuable type-strain genomes for metagenomic binning, comparative biology and taxonomic classification.</title>
        <authorList>
            <person name="Goeker M."/>
        </authorList>
    </citation>
    <scope>NUCLEOTIDE SEQUENCE [LARGE SCALE GENOMIC DNA]</scope>
    <source>
        <strain evidence="10 11">DSM 25024</strain>
    </source>
</reference>
<dbReference type="GO" id="GO:0160147">
    <property type="term" value="F:tRNA pseudouridine(38-40) synthase activity"/>
    <property type="evidence" value="ECO:0007669"/>
    <property type="project" value="UniProtKB-EC"/>
</dbReference>
<dbReference type="NCBIfam" id="TIGR00071">
    <property type="entry name" value="hisT_truA"/>
    <property type="match status" value="1"/>
</dbReference>
<dbReference type="PIRSF" id="PIRSF001430">
    <property type="entry name" value="tRNA_psdUrid_synth"/>
    <property type="match status" value="1"/>
</dbReference>
<comment type="subunit">
    <text evidence="4">Homodimer.</text>
</comment>
<evidence type="ECO:0000313" key="11">
    <source>
        <dbReference type="Proteomes" id="UP000531216"/>
    </source>
</evidence>
<proteinExistence type="inferred from homology"/>
<feature type="region of interest" description="Disordered" evidence="8">
    <location>
        <begin position="255"/>
        <end position="281"/>
    </location>
</feature>
<comment type="similarity">
    <text evidence="1 4 7">Belongs to the tRNA pseudouridine synthase TruA family.</text>
</comment>
<comment type="catalytic activity">
    <reaction evidence="4 7">
        <text>uridine(38/39/40) in tRNA = pseudouridine(38/39/40) in tRNA</text>
        <dbReference type="Rhea" id="RHEA:22376"/>
        <dbReference type="Rhea" id="RHEA-COMP:10085"/>
        <dbReference type="Rhea" id="RHEA-COMP:10087"/>
        <dbReference type="ChEBI" id="CHEBI:65314"/>
        <dbReference type="ChEBI" id="CHEBI:65315"/>
        <dbReference type="EC" id="5.4.99.12"/>
    </reaction>
</comment>
<comment type="caution">
    <text evidence="10">The sequence shown here is derived from an EMBL/GenBank/DDBJ whole genome shotgun (WGS) entry which is preliminary data.</text>
</comment>
<dbReference type="OrthoDB" id="9811823at2"/>
<dbReference type="GO" id="GO:0031119">
    <property type="term" value="P:tRNA pseudouridine synthesis"/>
    <property type="evidence" value="ECO:0007669"/>
    <property type="project" value="UniProtKB-UniRule"/>
</dbReference>
<evidence type="ECO:0000256" key="1">
    <source>
        <dbReference type="ARBA" id="ARBA00009375"/>
    </source>
</evidence>
<dbReference type="InterPro" id="IPR020094">
    <property type="entry name" value="TruA/RsuA/RluB/E/F_N"/>
</dbReference>